<dbReference type="PANTHER" id="PTHR30616">
    <property type="entry name" value="UNCHARACTERIZED PROTEIN YFIH"/>
    <property type="match status" value="1"/>
</dbReference>
<dbReference type="SUPFAM" id="SSF64438">
    <property type="entry name" value="CNF1/YfiH-like putative cysteine hydrolases"/>
    <property type="match status" value="1"/>
</dbReference>
<evidence type="ECO:0000256" key="1">
    <source>
        <dbReference type="ARBA" id="ARBA00000553"/>
    </source>
</evidence>
<name>A0A0U2VFQ8_9GAMM</name>
<sequence length="244" mass="26772">MQFLSAAWQVPITGVSTLSTTRVGGVSEAPFKSLNLGLHVGDNKQQVLKNRALLDKHLPNSAVWIDQVHSSDVLIIDGQFKFTAHHQGDALYTQLVAQPLAIMTADCLPILLASNDGKEVAAIHAGWRGLEQGVIKNTLNCFNAKKSEISAWLGPAIGPDKFEVGSEVFALFNAQNPLFAKAFKACANQKYLADIYHLARIQLRQLGIINITGGEHCTVSQTEQFFSYRRDGQTGRMASLIWRN</sequence>
<evidence type="ECO:0000256" key="8">
    <source>
        <dbReference type="ARBA" id="ARBA00048968"/>
    </source>
</evidence>
<dbReference type="Pfam" id="PF02578">
    <property type="entry name" value="Cu-oxidase_4"/>
    <property type="match status" value="1"/>
</dbReference>
<protein>
    <recommendedName>
        <fullName evidence="10">Purine nucleoside phosphorylase</fullName>
    </recommendedName>
</protein>
<dbReference type="NCBIfam" id="TIGR00726">
    <property type="entry name" value="peptidoglycan editing factor PgeF"/>
    <property type="match status" value="1"/>
</dbReference>
<reference evidence="11 12" key="1">
    <citation type="submission" date="2015-03" db="EMBL/GenBank/DDBJ databases">
        <authorList>
            <person name="Murphy D."/>
        </authorList>
    </citation>
    <scope>NUCLEOTIDE SEQUENCE [LARGE SCALE GENOMIC DNA]</scope>
    <source>
        <strain evidence="11 12">KMM 520</strain>
    </source>
</reference>
<evidence type="ECO:0000256" key="10">
    <source>
        <dbReference type="RuleBase" id="RU361274"/>
    </source>
</evidence>
<comment type="catalytic activity">
    <reaction evidence="1">
        <text>inosine + phosphate = alpha-D-ribose 1-phosphate + hypoxanthine</text>
        <dbReference type="Rhea" id="RHEA:27646"/>
        <dbReference type="ChEBI" id="CHEBI:17368"/>
        <dbReference type="ChEBI" id="CHEBI:17596"/>
        <dbReference type="ChEBI" id="CHEBI:43474"/>
        <dbReference type="ChEBI" id="CHEBI:57720"/>
        <dbReference type="EC" id="2.4.2.1"/>
    </reaction>
    <physiologicalReaction direction="left-to-right" evidence="1">
        <dbReference type="Rhea" id="RHEA:27647"/>
    </physiologicalReaction>
</comment>
<keyword evidence="6" id="KW-0862">Zinc</keyword>
<keyword evidence="3" id="KW-0808">Transferase</keyword>
<keyword evidence="4" id="KW-0479">Metal-binding</keyword>
<evidence type="ECO:0000256" key="4">
    <source>
        <dbReference type="ARBA" id="ARBA00022723"/>
    </source>
</evidence>
<comment type="catalytic activity">
    <reaction evidence="7">
        <text>adenosine + H2O + H(+) = inosine + NH4(+)</text>
        <dbReference type="Rhea" id="RHEA:24408"/>
        <dbReference type="ChEBI" id="CHEBI:15377"/>
        <dbReference type="ChEBI" id="CHEBI:15378"/>
        <dbReference type="ChEBI" id="CHEBI:16335"/>
        <dbReference type="ChEBI" id="CHEBI:17596"/>
        <dbReference type="ChEBI" id="CHEBI:28938"/>
        <dbReference type="EC" id="3.5.4.4"/>
    </reaction>
    <physiologicalReaction direction="left-to-right" evidence="7">
        <dbReference type="Rhea" id="RHEA:24409"/>
    </physiologicalReaction>
</comment>
<evidence type="ECO:0000313" key="12">
    <source>
        <dbReference type="Proteomes" id="UP000065261"/>
    </source>
</evidence>
<dbReference type="PATRIC" id="fig|1315283.4.peg.936"/>
<dbReference type="InterPro" id="IPR011324">
    <property type="entry name" value="Cytotoxic_necrot_fac-like_cat"/>
</dbReference>
<evidence type="ECO:0000256" key="5">
    <source>
        <dbReference type="ARBA" id="ARBA00022801"/>
    </source>
</evidence>
<dbReference type="CDD" id="cd16833">
    <property type="entry name" value="YfiH"/>
    <property type="match status" value="1"/>
</dbReference>
<accession>A0A0U2VFQ8</accession>
<keyword evidence="5" id="KW-0378">Hydrolase</keyword>
<proteinExistence type="inferred from homology"/>
<dbReference type="InterPro" id="IPR003730">
    <property type="entry name" value="Cu_polyphenol_OxRdtase"/>
</dbReference>
<evidence type="ECO:0000256" key="9">
    <source>
        <dbReference type="ARBA" id="ARBA00049893"/>
    </source>
</evidence>
<comment type="catalytic activity">
    <reaction evidence="9">
        <text>S-methyl-5'-thioadenosine + phosphate = 5-(methylsulfanyl)-alpha-D-ribose 1-phosphate + adenine</text>
        <dbReference type="Rhea" id="RHEA:11852"/>
        <dbReference type="ChEBI" id="CHEBI:16708"/>
        <dbReference type="ChEBI" id="CHEBI:17509"/>
        <dbReference type="ChEBI" id="CHEBI:43474"/>
        <dbReference type="ChEBI" id="CHEBI:58533"/>
        <dbReference type="EC" id="2.4.2.28"/>
    </reaction>
    <physiologicalReaction direction="left-to-right" evidence="9">
        <dbReference type="Rhea" id="RHEA:11853"/>
    </physiologicalReaction>
</comment>
<evidence type="ECO:0000313" key="11">
    <source>
        <dbReference type="EMBL" id="ALS32341.1"/>
    </source>
</evidence>
<dbReference type="GO" id="GO:0005507">
    <property type="term" value="F:copper ion binding"/>
    <property type="evidence" value="ECO:0007669"/>
    <property type="project" value="TreeGrafter"/>
</dbReference>
<dbReference type="GO" id="GO:0016787">
    <property type="term" value="F:hydrolase activity"/>
    <property type="evidence" value="ECO:0007669"/>
    <property type="project" value="UniProtKB-KW"/>
</dbReference>
<dbReference type="GO" id="GO:0017061">
    <property type="term" value="F:S-methyl-5-thioadenosine phosphorylase activity"/>
    <property type="evidence" value="ECO:0007669"/>
    <property type="project" value="UniProtKB-EC"/>
</dbReference>
<dbReference type="Gene3D" id="3.60.140.10">
    <property type="entry name" value="CNF1/YfiH-like putative cysteine hydrolases"/>
    <property type="match status" value="1"/>
</dbReference>
<dbReference type="KEGG" id="ptn:PTRA_a1074"/>
<comment type="similarity">
    <text evidence="2 10">Belongs to the purine nucleoside phosphorylase YfiH/LACC1 family.</text>
</comment>
<dbReference type="EMBL" id="CP011034">
    <property type="protein sequence ID" value="ALS32341.1"/>
    <property type="molecule type" value="Genomic_DNA"/>
</dbReference>
<organism evidence="11">
    <name type="scientific">Pseudoalteromonas translucida KMM 520</name>
    <dbReference type="NCBI Taxonomy" id="1315283"/>
    <lineage>
        <taxon>Bacteria</taxon>
        <taxon>Pseudomonadati</taxon>
        <taxon>Pseudomonadota</taxon>
        <taxon>Gammaproteobacteria</taxon>
        <taxon>Alteromonadales</taxon>
        <taxon>Pseudoalteromonadaceae</taxon>
        <taxon>Pseudoalteromonas</taxon>
    </lineage>
</organism>
<dbReference type="Proteomes" id="UP000065261">
    <property type="component" value="Chromosome I"/>
</dbReference>
<dbReference type="AlphaFoldDB" id="A0A0U2VFQ8"/>
<dbReference type="InterPro" id="IPR038371">
    <property type="entry name" value="Cu_polyphenol_OxRdtase_sf"/>
</dbReference>
<dbReference type="OrthoDB" id="4279at2"/>
<evidence type="ECO:0000256" key="2">
    <source>
        <dbReference type="ARBA" id="ARBA00007353"/>
    </source>
</evidence>
<evidence type="ECO:0000256" key="3">
    <source>
        <dbReference type="ARBA" id="ARBA00022679"/>
    </source>
</evidence>
<comment type="catalytic activity">
    <reaction evidence="8">
        <text>adenosine + phosphate = alpha-D-ribose 1-phosphate + adenine</text>
        <dbReference type="Rhea" id="RHEA:27642"/>
        <dbReference type="ChEBI" id="CHEBI:16335"/>
        <dbReference type="ChEBI" id="CHEBI:16708"/>
        <dbReference type="ChEBI" id="CHEBI:43474"/>
        <dbReference type="ChEBI" id="CHEBI:57720"/>
        <dbReference type="EC" id="2.4.2.1"/>
    </reaction>
    <physiologicalReaction direction="left-to-right" evidence="8">
        <dbReference type="Rhea" id="RHEA:27643"/>
    </physiologicalReaction>
</comment>
<dbReference type="RefSeq" id="WP_058372885.1">
    <property type="nucleotide sequence ID" value="NZ_CP011034.1"/>
</dbReference>
<dbReference type="PANTHER" id="PTHR30616:SF2">
    <property type="entry name" value="PURINE NUCLEOSIDE PHOSPHORYLASE LACC1"/>
    <property type="match status" value="1"/>
</dbReference>
<evidence type="ECO:0000256" key="6">
    <source>
        <dbReference type="ARBA" id="ARBA00022833"/>
    </source>
</evidence>
<evidence type="ECO:0000256" key="7">
    <source>
        <dbReference type="ARBA" id="ARBA00047989"/>
    </source>
</evidence>
<gene>
    <name evidence="11" type="primary">yfiH</name>
    <name evidence="11" type="ORF">PTRA_a1074</name>
</gene>